<dbReference type="Proteomes" id="UP000800093">
    <property type="component" value="Unassembled WGS sequence"/>
</dbReference>
<feature type="compositionally biased region" description="Polar residues" evidence="1">
    <location>
        <begin position="208"/>
        <end position="217"/>
    </location>
</feature>
<feature type="region of interest" description="Disordered" evidence="1">
    <location>
        <begin position="405"/>
        <end position="425"/>
    </location>
</feature>
<feature type="compositionally biased region" description="Pro residues" evidence="1">
    <location>
        <begin position="503"/>
        <end position="521"/>
    </location>
</feature>
<evidence type="ECO:0000313" key="2">
    <source>
        <dbReference type="EMBL" id="KAF2265833.1"/>
    </source>
</evidence>
<feature type="region of interest" description="Disordered" evidence="1">
    <location>
        <begin position="1"/>
        <end position="280"/>
    </location>
</feature>
<feature type="compositionally biased region" description="Polar residues" evidence="1">
    <location>
        <begin position="243"/>
        <end position="261"/>
    </location>
</feature>
<dbReference type="OrthoDB" id="5431222at2759"/>
<comment type="caution">
    <text evidence="2">The sequence shown here is derived from an EMBL/GenBank/DDBJ whole genome shotgun (WGS) entry which is preliminary data.</text>
</comment>
<feature type="compositionally biased region" description="Pro residues" evidence="1">
    <location>
        <begin position="198"/>
        <end position="207"/>
    </location>
</feature>
<protein>
    <submittedName>
        <fullName evidence="2">Uncharacterized protein</fullName>
    </submittedName>
</protein>
<feature type="compositionally biased region" description="Pro residues" evidence="1">
    <location>
        <begin position="120"/>
        <end position="131"/>
    </location>
</feature>
<feature type="compositionally biased region" description="Low complexity" evidence="1">
    <location>
        <begin position="21"/>
        <end position="44"/>
    </location>
</feature>
<name>A0A9P4KDS4_9PLEO</name>
<feature type="compositionally biased region" description="Pro residues" evidence="1">
    <location>
        <begin position="551"/>
        <end position="561"/>
    </location>
</feature>
<feature type="compositionally biased region" description="Acidic residues" evidence="1">
    <location>
        <begin position="412"/>
        <end position="425"/>
    </location>
</feature>
<feature type="compositionally biased region" description="Low complexity" evidence="1">
    <location>
        <begin position="89"/>
        <end position="119"/>
    </location>
</feature>
<feature type="compositionally biased region" description="Low complexity" evidence="1">
    <location>
        <begin position="573"/>
        <end position="593"/>
    </location>
</feature>
<dbReference type="EMBL" id="ML986603">
    <property type="protein sequence ID" value="KAF2265833.1"/>
    <property type="molecule type" value="Genomic_DNA"/>
</dbReference>
<feature type="compositionally biased region" description="Basic and acidic residues" evidence="1">
    <location>
        <begin position="491"/>
        <end position="500"/>
    </location>
</feature>
<reference evidence="3" key="1">
    <citation type="journal article" date="2020" name="Stud. Mycol.">
        <title>101 Dothideomycetes genomes: A test case for predicting lifestyles and emergence of pathogens.</title>
        <authorList>
            <person name="Haridas S."/>
            <person name="Albert R."/>
            <person name="Binder M."/>
            <person name="Bloem J."/>
            <person name="LaButti K."/>
            <person name="Salamov A."/>
            <person name="Andreopoulos B."/>
            <person name="Baker S."/>
            <person name="Barry K."/>
            <person name="Bills G."/>
            <person name="Bluhm B."/>
            <person name="Cannon C."/>
            <person name="Castanera R."/>
            <person name="Culley D."/>
            <person name="Daum C."/>
            <person name="Ezra D."/>
            <person name="Gonzalez J."/>
            <person name="Henrissat B."/>
            <person name="Kuo A."/>
            <person name="Liang C."/>
            <person name="Lipzen A."/>
            <person name="Lutzoni F."/>
            <person name="Magnuson J."/>
            <person name="Mondo S."/>
            <person name="Nolan M."/>
            <person name="Ohm R."/>
            <person name="Pangilinan J."/>
            <person name="Park H.-J."/>
            <person name="Ramirez L."/>
            <person name="Alfaro M."/>
            <person name="Sun H."/>
            <person name="Tritt A."/>
            <person name="Yoshinaga Y."/>
            <person name="Zwiers L.-H."/>
            <person name="Turgeon B."/>
            <person name="Goodwin S."/>
            <person name="Spatafora J."/>
            <person name="Crous P."/>
            <person name="Grigoriev I."/>
        </authorList>
    </citation>
    <scope>NUCLEOTIDE SEQUENCE [LARGE SCALE GENOMIC DNA]</scope>
    <source>
        <strain evidence="3">CBS 304.66</strain>
    </source>
</reference>
<feature type="compositionally biased region" description="Pro residues" evidence="1">
    <location>
        <begin position="476"/>
        <end position="488"/>
    </location>
</feature>
<evidence type="ECO:0000256" key="1">
    <source>
        <dbReference type="SAM" id="MobiDB-lite"/>
    </source>
</evidence>
<organism evidence="2 3">
    <name type="scientific">Lojkania enalia</name>
    <dbReference type="NCBI Taxonomy" id="147567"/>
    <lineage>
        <taxon>Eukaryota</taxon>
        <taxon>Fungi</taxon>
        <taxon>Dikarya</taxon>
        <taxon>Ascomycota</taxon>
        <taxon>Pezizomycotina</taxon>
        <taxon>Dothideomycetes</taxon>
        <taxon>Pleosporomycetidae</taxon>
        <taxon>Pleosporales</taxon>
        <taxon>Pleosporales incertae sedis</taxon>
        <taxon>Lojkania</taxon>
    </lineage>
</organism>
<keyword evidence="3" id="KW-1185">Reference proteome</keyword>
<feature type="region of interest" description="Disordered" evidence="1">
    <location>
        <begin position="470"/>
        <end position="659"/>
    </location>
</feature>
<feature type="compositionally biased region" description="Basic and acidic residues" evidence="1">
    <location>
        <begin position="640"/>
        <end position="649"/>
    </location>
</feature>
<dbReference type="AlphaFoldDB" id="A0A9P4KDS4"/>
<proteinExistence type="predicted"/>
<evidence type="ECO:0000313" key="3">
    <source>
        <dbReference type="Proteomes" id="UP000800093"/>
    </source>
</evidence>
<feature type="compositionally biased region" description="Pro residues" evidence="1">
    <location>
        <begin position="45"/>
        <end position="56"/>
    </location>
</feature>
<feature type="compositionally biased region" description="Low complexity" evidence="1">
    <location>
        <begin position="262"/>
        <end position="275"/>
    </location>
</feature>
<sequence length="674" mass="74466">MAWSGPAAGTPQYQPPTYAIGQPGYAQQPYQYGQQAGYGQYQGPPSYPPSGPPQRPPDARPPKKKGNPIITRYPPPPGYRGPAHPQGSYGTHQHQNQYQQPTQPYQPGYTAPPNYSNPAYPAPNSFPPTPAYSPQSYGPPQNYPQQPNYAQQGYPAAQGYQQPPQGYPPSQEYSQAPSYQVGLGYAPQPSTYQGYPSQPAPIDPNQPPYSQTQSWQQPPGASPYPPTPSEQYNPYGPPPHTPSLPSQDTNATPTPTSAQPVANQNTPTTTQPSTAIDESNDKPQLFLAWDDWDFDFDGAIWPKSNEPIDPNLSLGVIIWRPAKQVTRALPSTFDEAEEQALKPPAEKLGNGESVSNYFTLENSHEAFLNVRQTDEWRKIKNDPIFVIFPDAKDMDLIPIEECIANRDRPDEPYEEVQEDEDEGMEDSTWNVMDNLEQALSGQVADRVSSTLAKEAGPSRSQIQEDILASLGVTGSPKPPSNEPAPIPFPISEEKATHSLPEKPSVPPHFQIPPRPEQPPAPQRAHSYGGHRNSAYVPPPQRPYGSVSSTPTRPPPPPPPERAPWNSVQFQKQSNGSASNASRASPARSDSSNRTLAGSDFEEEKSTIGAEKPPETTPKLHHSDNSFSRKRSYDEADQDDEKLRQQDDHARRKRRQPQVAAAYGLDIHHYIWNNR</sequence>
<feature type="compositionally biased region" description="Low complexity" evidence="1">
    <location>
        <begin position="132"/>
        <end position="175"/>
    </location>
</feature>
<accession>A0A9P4KDS4</accession>
<gene>
    <name evidence="2" type="ORF">CC78DRAFT_543061</name>
</gene>